<evidence type="ECO:0000313" key="1">
    <source>
        <dbReference type="EMBL" id="MBD0824418.1"/>
    </source>
</evidence>
<name>A0A8J6Q6E5_9FLAO</name>
<dbReference type="AlphaFoldDB" id="A0A8J6Q6E5"/>
<dbReference type="Proteomes" id="UP000621516">
    <property type="component" value="Unassembled WGS sequence"/>
</dbReference>
<keyword evidence="2" id="KW-1185">Reference proteome</keyword>
<gene>
    <name evidence="1" type="ORF">ICJ85_10365</name>
</gene>
<comment type="caution">
    <text evidence="1">The sequence shown here is derived from an EMBL/GenBank/DDBJ whole genome shotgun (WGS) entry which is preliminary data.</text>
</comment>
<dbReference type="RefSeq" id="WP_188223719.1">
    <property type="nucleotide sequence ID" value="NZ_JACVXD010000005.1"/>
</dbReference>
<organism evidence="1 2">
    <name type="scientific">Aestuariibaculum marinum</name>
    <dbReference type="NCBI Taxonomy" id="2683592"/>
    <lineage>
        <taxon>Bacteria</taxon>
        <taxon>Pseudomonadati</taxon>
        <taxon>Bacteroidota</taxon>
        <taxon>Flavobacteriia</taxon>
        <taxon>Flavobacteriales</taxon>
        <taxon>Flavobacteriaceae</taxon>
    </lineage>
</organism>
<reference evidence="1 2" key="1">
    <citation type="journal article" date="2018" name="J. Microbiol.">
        <title>Aestuariibaculum marinum sp. nov., a marine bacterium isolated from seawater in South Korea.</title>
        <authorList>
            <person name="Choi J."/>
            <person name="Lee D."/>
            <person name="Jang J.H."/>
            <person name="Cha S."/>
            <person name="Seo T."/>
        </authorList>
    </citation>
    <scope>NUCLEOTIDE SEQUENCE [LARGE SCALE GENOMIC DNA]</scope>
    <source>
        <strain evidence="1 2">IP7</strain>
    </source>
</reference>
<accession>A0A8J6Q6E5</accession>
<evidence type="ECO:0000313" key="2">
    <source>
        <dbReference type="Proteomes" id="UP000621516"/>
    </source>
</evidence>
<sequence length="230" mass="27248">MQNVNYINHLNGVQDQFVKDSRLNPTHISMYMALFKFWNYLHFPKTFHINREEIMQLSKIGSKATYHRVIKELSLWKYIVYMPSNNPFKGSKVKMLNFDTTCKPLLSPYRPKLDTTVKQELVSKDKRNKTIKNTINGEGNKTLPKKNEVIEFFKTENGSETDALKFFNHYQATGWKLNNKTPIEDWQAMAQKWMLKTKEFEIEKTNGKQLSQIQDNHLHTIRNKNYNQPL</sequence>
<dbReference type="EMBL" id="JACVXD010000005">
    <property type="protein sequence ID" value="MBD0824418.1"/>
    <property type="molecule type" value="Genomic_DNA"/>
</dbReference>
<proteinExistence type="predicted"/>
<protein>
    <submittedName>
        <fullName evidence="1">Uncharacterized protein</fullName>
    </submittedName>
</protein>